<dbReference type="InterPro" id="IPR037653">
    <property type="entry name" value="Cbp6"/>
</dbReference>
<evidence type="ECO:0000313" key="2">
    <source>
        <dbReference type="EMBL" id="QRD01238.1"/>
    </source>
</evidence>
<organism evidence="2 3">
    <name type="scientific">Phaeosphaeria nodorum (strain SN15 / ATCC MYA-4574 / FGSC 10173)</name>
    <name type="common">Glume blotch fungus</name>
    <name type="synonym">Parastagonospora nodorum</name>
    <dbReference type="NCBI Taxonomy" id="321614"/>
    <lineage>
        <taxon>Eukaryota</taxon>
        <taxon>Fungi</taxon>
        <taxon>Dikarya</taxon>
        <taxon>Ascomycota</taxon>
        <taxon>Pezizomycotina</taxon>
        <taxon>Dothideomycetes</taxon>
        <taxon>Pleosporomycetidae</taxon>
        <taxon>Pleosporales</taxon>
        <taxon>Pleosporineae</taxon>
        <taxon>Phaeosphaeriaceae</taxon>
        <taxon>Parastagonospora</taxon>
    </lineage>
</organism>
<evidence type="ECO:0000256" key="1">
    <source>
        <dbReference type="SAM" id="MobiDB-lite"/>
    </source>
</evidence>
<name>A0A7U2F9K1_PHANO</name>
<reference evidence="3" key="1">
    <citation type="journal article" date="2021" name="BMC Genomics">
        <title>Chromosome-level genome assembly and manually-curated proteome of model necrotroph Parastagonospora nodorum Sn15 reveals a genome-wide trove of candidate effector homologs, and redundancy of virulence-related functions within an accessory chromosome.</title>
        <authorList>
            <person name="Bertazzoni S."/>
            <person name="Jones D.A.B."/>
            <person name="Phan H.T."/>
            <person name="Tan K.-C."/>
            <person name="Hane J.K."/>
        </authorList>
    </citation>
    <scope>NUCLEOTIDE SEQUENCE [LARGE SCALE GENOMIC DNA]</scope>
    <source>
        <strain evidence="3">SN15 / ATCC MYA-4574 / FGSC 10173)</strain>
    </source>
</reference>
<protein>
    <submittedName>
        <fullName evidence="2">Uncharacterized protein</fullName>
    </submittedName>
</protein>
<proteinExistence type="predicted"/>
<dbReference type="Pfam" id="PF20180">
    <property type="entry name" value="UQCC2_CBP6"/>
    <property type="match status" value="1"/>
</dbReference>
<dbReference type="GO" id="GO:0043022">
    <property type="term" value="F:ribosome binding"/>
    <property type="evidence" value="ECO:0007669"/>
    <property type="project" value="InterPro"/>
</dbReference>
<dbReference type="GO" id="GO:0061671">
    <property type="term" value="C:Cbp3p-Cbp6 complex"/>
    <property type="evidence" value="ECO:0007669"/>
    <property type="project" value="InterPro"/>
</dbReference>
<evidence type="ECO:0000313" key="3">
    <source>
        <dbReference type="Proteomes" id="UP000663193"/>
    </source>
</evidence>
<dbReference type="PANTHER" id="PTHR28250:SF1">
    <property type="entry name" value="CYTOCHROME B PRE-MRNA-PROCESSING PROTEIN 6"/>
    <property type="match status" value="1"/>
</dbReference>
<sequence length="140" mass="15882">MASTIAKQYTRILTLWPKDALRPNLPFTRAIEYRGSPYGVKPVEPAPEVSKKEATPVKASAPASPRDPKLEQAQVNALFSLLEAGGQGRFRHKYALSPELLKPASAPEHYERLMAEIENAPKKSWWQAKVDEWKMKIRWT</sequence>
<dbReference type="VEuPathDB" id="FungiDB:JI435_157220"/>
<dbReference type="Proteomes" id="UP000663193">
    <property type="component" value="Chromosome 12"/>
</dbReference>
<dbReference type="EMBL" id="CP069034">
    <property type="protein sequence ID" value="QRD01238.1"/>
    <property type="molecule type" value="Genomic_DNA"/>
</dbReference>
<dbReference type="PANTHER" id="PTHR28250">
    <property type="entry name" value="CYTOCHROME B PRE-MRNA-PROCESSING PROTEIN 6"/>
    <property type="match status" value="1"/>
</dbReference>
<keyword evidence="3" id="KW-1185">Reference proteome</keyword>
<feature type="region of interest" description="Disordered" evidence="1">
    <location>
        <begin position="42"/>
        <end position="69"/>
    </location>
</feature>
<dbReference type="AlphaFoldDB" id="A0A7U2F9K1"/>
<accession>A0A7U2F9K1</accession>
<dbReference type="OrthoDB" id="2107880at2759"/>
<gene>
    <name evidence="2" type="ORF">JI435_157220</name>
</gene>